<evidence type="ECO:0000313" key="2">
    <source>
        <dbReference type="Proteomes" id="UP000030689"/>
    </source>
</evidence>
<dbReference type="EMBL" id="KI517809">
    <property type="protein sequence ID" value="ESQ30746.1"/>
    <property type="molecule type" value="Genomic_DNA"/>
</dbReference>
<sequence>MEKEMMQTLEWLEAQKIEISVDLFAAAKQQLQFLGVVDRNRCLYDGPILKRAIYRYNAFWLPLLAKYSESSPTFEGPLVPPFDCEWVWHCHRLNPVRYKSDCEQFYGRVLDNSNIVSSENGSCKLQTENLWKRLYPMEPYDLDLDKAISEPEDISTVEKCTTYDLVSAVKRQSSFYSEVSRAHVDSDTIMQEAVGRYKAFLYLIKRNREESIKLISVPTYDIDLIWHTHQLNPSSYYKDMEMIFGNILQHDDDTDSDDISEDKKLETAFSGTTTKWEEIFGQRYWKASAVTTPIVLAAEKPRAGARCFAEAEKSAVGARCFAVAAENKSARCFAVAAEKKSARCFAVAAEKKSARCFAVAAEKKSARCFAVAAEKKSARCFAVGAEKKSARCFAVAAEKKSARCFAVAAEKKSARCFAVAAEKKSARCFAVAAEKKSARCFAVAAEKKSARCFAVAAEKKSARCFAVAAEKKSARCFAVVAEKKSARCFAVAAEKKSARWFAVTADNSARCFAVVAEKKSGRCFAEAAEKNGACGNMMKNNVNENVALAEALNSAIAA</sequence>
<dbReference type="Gene3D" id="2.130.10.10">
    <property type="entry name" value="YVTN repeat-like/Quinoprotein amine dehydrogenase"/>
    <property type="match status" value="1"/>
</dbReference>
<dbReference type="Gramene" id="ESQ30746">
    <property type="protein sequence ID" value="ESQ30746"/>
    <property type="gene ID" value="EUTSA_v10012182mg"/>
</dbReference>
<dbReference type="OMA" id="KNSARCY"/>
<reference evidence="1 2" key="1">
    <citation type="journal article" date="2013" name="Front. Plant Sci.">
        <title>The Reference Genome of the Halophytic Plant Eutrema salsugineum.</title>
        <authorList>
            <person name="Yang R."/>
            <person name="Jarvis D.E."/>
            <person name="Chen H."/>
            <person name="Beilstein M.A."/>
            <person name="Grimwood J."/>
            <person name="Jenkins J."/>
            <person name="Shu S."/>
            <person name="Prochnik S."/>
            <person name="Xin M."/>
            <person name="Ma C."/>
            <person name="Schmutz J."/>
            <person name="Wing R.A."/>
            <person name="Mitchell-Olds T."/>
            <person name="Schumaker K.S."/>
            <person name="Wang X."/>
        </authorList>
    </citation>
    <scope>NUCLEOTIDE SEQUENCE [LARGE SCALE GENOMIC DNA]</scope>
</reference>
<keyword evidence="2" id="KW-1185">Reference proteome</keyword>
<dbReference type="AlphaFoldDB" id="V4MHE7"/>
<evidence type="ECO:0008006" key="3">
    <source>
        <dbReference type="Google" id="ProtNLM"/>
    </source>
</evidence>
<protein>
    <recommendedName>
        <fullName evidence="3">Glycine-rich domain-containing protein-like</fullName>
    </recommendedName>
</protein>
<proteinExistence type="predicted"/>
<dbReference type="PANTHER" id="PTHR34365:SF15">
    <property type="entry name" value="GLYCINE-RICH DOMAIN-CONTAINING PROTEIN 1"/>
    <property type="match status" value="1"/>
</dbReference>
<gene>
    <name evidence="1" type="ORF">EUTSA_v10012182mg</name>
</gene>
<dbReference type="OrthoDB" id="1053798at2759"/>
<dbReference type="KEGG" id="eus:EUTSA_v10012182mg"/>
<evidence type="ECO:0000313" key="1">
    <source>
        <dbReference type="EMBL" id="ESQ30746.1"/>
    </source>
</evidence>
<dbReference type="eggNOG" id="ENOG502QRQZ">
    <property type="taxonomic scope" value="Eukaryota"/>
</dbReference>
<accession>V4MHE7</accession>
<dbReference type="InterPro" id="IPR015943">
    <property type="entry name" value="WD40/YVTN_repeat-like_dom_sf"/>
</dbReference>
<dbReference type="PANTHER" id="PTHR34365">
    <property type="entry name" value="ENOLASE (DUF1399)"/>
    <property type="match status" value="1"/>
</dbReference>
<name>V4MHE7_EUTSA</name>
<dbReference type="InterPro" id="IPR009836">
    <property type="entry name" value="GRDP-like"/>
</dbReference>
<organism evidence="1 2">
    <name type="scientific">Eutrema salsugineum</name>
    <name type="common">Saltwater cress</name>
    <name type="synonym">Sisymbrium salsugineum</name>
    <dbReference type="NCBI Taxonomy" id="72664"/>
    <lineage>
        <taxon>Eukaryota</taxon>
        <taxon>Viridiplantae</taxon>
        <taxon>Streptophyta</taxon>
        <taxon>Embryophyta</taxon>
        <taxon>Tracheophyta</taxon>
        <taxon>Spermatophyta</taxon>
        <taxon>Magnoliopsida</taxon>
        <taxon>eudicotyledons</taxon>
        <taxon>Gunneridae</taxon>
        <taxon>Pentapetalae</taxon>
        <taxon>rosids</taxon>
        <taxon>malvids</taxon>
        <taxon>Brassicales</taxon>
        <taxon>Brassicaceae</taxon>
        <taxon>Eutremeae</taxon>
        <taxon>Eutrema</taxon>
    </lineage>
</organism>
<dbReference type="Pfam" id="PF07173">
    <property type="entry name" value="GRDP-like"/>
    <property type="match status" value="1"/>
</dbReference>
<dbReference type="Proteomes" id="UP000030689">
    <property type="component" value="Unassembled WGS sequence"/>
</dbReference>